<dbReference type="InterPro" id="IPR046673">
    <property type="entry name" value="ToxA_N"/>
</dbReference>
<organism evidence="8 9">
    <name type="scientific">Pseudomonas frederiksbergensis</name>
    <dbReference type="NCBI Taxonomy" id="104087"/>
    <lineage>
        <taxon>Bacteria</taxon>
        <taxon>Pseudomonadati</taxon>
        <taxon>Pseudomonadota</taxon>
        <taxon>Gammaproteobacteria</taxon>
        <taxon>Pseudomonadales</taxon>
        <taxon>Pseudomonadaceae</taxon>
        <taxon>Pseudomonas</taxon>
    </lineage>
</organism>
<dbReference type="AlphaFoldDB" id="A0A6L5C1W0"/>
<dbReference type="PANTHER" id="PTHR48051:SF1">
    <property type="entry name" value="RAS SUPPRESSOR PROTEIN 1"/>
    <property type="match status" value="1"/>
</dbReference>
<dbReference type="GO" id="GO:0061630">
    <property type="term" value="F:ubiquitin protein ligase activity"/>
    <property type="evidence" value="ECO:0007669"/>
    <property type="project" value="UniProtKB-EC"/>
</dbReference>
<gene>
    <name evidence="8" type="ORF">FX983_02614</name>
</gene>
<dbReference type="EMBL" id="JAAAXX010000001">
    <property type="protein sequence ID" value="KAF2394633.1"/>
    <property type="molecule type" value="Genomic_DNA"/>
</dbReference>
<dbReference type="InterPro" id="IPR001611">
    <property type="entry name" value="Leu-rich_rpt"/>
</dbReference>
<evidence type="ECO:0000313" key="9">
    <source>
        <dbReference type="Proteomes" id="UP000475265"/>
    </source>
</evidence>
<dbReference type="Pfam" id="PF14496">
    <property type="entry name" value="NEL"/>
    <property type="match status" value="1"/>
</dbReference>
<dbReference type="Gene3D" id="3.80.10.10">
    <property type="entry name" value="Ribonuclease Inhibitor"/>
    <property type="match status" value="1"/>
</dbReference>
<dbReference type="InterPro" id="IPR032675">
    <property type="entry name" value="LRR_dom_sf"/>
</dbReference>
<comment type="catalytic activity">
    <reaction evidence="1">
        <text>S-ubiquitinyl-[E2 ubiquitin-conjugating enzyme]-L-cysteine + [acceptor protein]-L-lysine = [E2 ubiquitin-conjugating enzyme]-L-cysteine + N(6)-ubiquitinyl-[acceptor protein]-L-lysine.</text>
        <dbReference type="EC" id="2.3.2.27"/>
    </reaction>
</comment>
<evidence type="ECO:0000256" key="4">
    <source>
        <dbReference type="ARBA" id="ARBA00022737"/>
    </source>
</evidence>
<dbReference type="Pfam" id="PF20178">
    <property type="entry name" value="ToxA_N"/>
    <property type="match status" value="1"/>
</dbReference>
<keyword evidence="6" id="KW-0964">Secreted</keyword>
<protein>
    <recommendedName>
        <fullName evidence="2">RING-type E3 ubiquitin transferase</fullName>
        <ecNumber evidence="2">2.3.2.27</ecNumber>
    </recommendedName>
</protein>
<evidence type="ECO:0000313" key="8">
    <source>
        <dbReference type="EMBL" id="KAF2394633.1"/>
    </source>
</evidence>
<dbReference type="SUPFAM" id="SSF52058">
    <property type="entry name" value="L domain-like"/>
    <property type="match status" value="1"/>
</dbReference>
<dbReference type="PANTHER" id="PTHR48051">
    <property type="match status" value="1"/>
</dbReference>
<keyword evidence="4" id="KW-0677">Repeat</keyword>
<evidence type="ECO:0000256" key="5">
    <source>
        <dbReference type="ARBA" id="ARBA00023026"/>
    </source>
</evidence>
<name>A0A6L5C1W0_9PSED</name>
<keyword evidence="3" id="KW-0433">Leucine-rich repeat</keyword>
<keyword evidence="6" id="KW-0833">Ubl conjugation pathway</keyword>
<keyword evidence="6" id="KW-1035">Host cytoplasm</keyword>
<dbReference type="EC" id="2.3.2.27" evidence="2"/>
<dbReference type="Proteomes" id="UP000475265">
    <property type="component" value="Unassembled WGS sequence"/>
</dbReference>
<dbReference type="GO" id="GO:0005737">
    <property type="term" value="C:cytoplasm"/>
    <property type="evidence" value="ECO:0007669"/>
    <property type="project" value="TreeGrafter"/>
</dbReference>
<dbReference type="GO" id="GO:0016567">
    <property type="term" value="P:protein ubiquitination"/>
    <property type="evidence" value="ECO:0007669"/>
    <property type="project" value="InterPro"/>
</dbReference>
<evidence type="ECO:0000259" key="7">
    <source>
        <dbReference type="PROSITE" id="PS52053"/>
    </source>
</evidence>
<sequence length="1265" mass="139657">MNAFEDSGKATEMISHFGLDAVLPMTAAQYAAKLIHQRWGEVSSSALLVDLNYDFYGYPAVGDVHLAKVRTSQSLVQVLLNNYQTVGAGRFGETAFGLYTPPAVGPQVRIIEIDESINPGGGFRDYEGLYRKTKPQRYGPDTQLALQPAEFKQWVWELEFKDLYAAYVLDAWPGDETILASAAYPLRTGVKTAFVMAAWLQRQENSLSEAGLRLALRAAGLDPRQAWAQLTVAQLQVQTPIPSSVAAARLMIYRYTSSDIWSFKDKASGRVVLYVPGNSSPFHEFADLHALRAWLVDNGRDASKRQALAAHFAEDDREDGTFHAGVLTALEGMAAYPRQYQLKKGHGFFNNDGYWPAGDYIDLHVPEAATDPFAQWVRVMKQAAEASIESIRDDAQVNRDNLSAVVEPVAQWIEKFGPLALFVPGAEGLLALAGLIDAGYGLAQAVDGLTPDERSAGVTRTVFGLLNALPVAMAGAALKTEEHAVTATFREPEMIEASAPAIVSEGAAVNERLRLLRGLGPEAASFSDEVLGQIAHVCDIDNDLLSLMQAGRRPPTPILADTLARFRIDQEVRQESNAAELFRQRYAALQHSEHAWVKLFQQHYPGLPKNAIEQILDRAGVDIEVAHAPADAKRVLSELSAKAQQYALNVRLTRAYEGLYLRSVEQADSDVLALHSLRRLPGWSPQTRIEILDGASTNARVLDSIGPRDGGRYRQLIKQGLRYQANPPVTGNTVDFPTALLQALPTEQRSALGLRPDSALLDLTMKLREAALPRAELVVGLRRVDAGMPFDSVGLRGGGYPTTAQGEALSRNLVKWQLQEIYPQMTVQEVDTWIDDAGLSAQVRLASLTDQLQQLRIDLADWIEQVETDAEDMDIDLLEPGEEDAEGLSLEEIEEENDGRINEAIEYERRTRVELANELQALWQRRGNTGSRVYFEGQFVGFRLDLDFEQLHSLPAMSVKLPDVVALSAANFVLTQPASLSVFLECLPNLRTLDLGGTDLRVVIPGVGVRASLPDVINQLTQLTYLNLQETGLVLTEQTAGKLGELTRLETLDLSDNPLGVPPVVLQMPALRRLHLRATGIRNCPVGVLEHPYLQRLDLRDNLITRIPPTVRKQSVGADNLLLAGNPLSDEDTLRWVVTHRQQTDINVWMGLPNGDVLQPDAWLVGLAPEQAALQVQRWQRLVAEAGSERLFETLEVLRRTADFLVDYAPLQQRVWHLVDTLESSPSLCQHLFREVQWPAINSNDPFAGLAGLEESITTYRASGQ</sequence>
<dbReference type="RefSeq" id="WP_163909828.1">
    <property type="nucleotide sequence ID" value="NZ_JAAAXX010000001.1"/>
</dbReference>
<reference evidence="8 9" key="1">
    <citation type="submission" date="2019-12" db="EMBL/GenBank/DDBJ databases">
        <title>Endophytic bacteria associated with Panax ginseng seedlings.</title>
        <authorList>
            <person name="Park J.M."/>
            <person name="Shin R."/>
            <person name="Jo S.H."/>
        </authorList>
    </citation>
    <scope>NUCLEOTIDE SEQUENCE [LARGE SCALE GENOMIC DNA]</scope>
    <source>
        <strain evidence="8 9">PgKB32</strain>
    </source>
</reference>
<keyword evidence="5" id="KW-0843">Virulence</keyword>
<evidence type="ECO:0000256" key="3">
    <source>
        <dbReference type="ARBA" id="ARBA00022614"/>
    </source>
</evidence>
<dbReference type="Pfam" id="PF00560">
    <property type="entry name" value="LRR_1"/>
    <property type="match status" value="1"/>
</dbReference>
<comment type="caution">
    <text evidence="6">Lacks conserved residue(s) required for the propagation of feature annotation.</text>
</comment>
<evidence type="ECO:0000256" key="2">
    <source>
        <dbReference type="ARBA" id="ARBA00012483"/>
    </source>
</evidence>
<comment type="caution">
    <text evidence="8">The sequence shown here is derived from an EMBL/GenBank/DDBJ whole genome shotgun (WGS) entry which is preliminary data.</text>
</comment>
<evidence type="ECO:0000256" key="6">
    <source>
        <dbReference type="PROSITE-ProRule" id="PRU01398"/>
    </source>
</evidence>
<dbReference type="InterPro" id="IPR029487">
    <property type="entry name" value="NEL_dom"/>
</dbReference>
<evidence type="ECO:0000256" key="1">
    <source>
        <dbReference type="ARBA" id="ARBA00000900"/>
    </source>
</evidence>
<comment type="similarity">
    <text evidence="6">Belongs to the LRR-containing bacterial E3 ligase family.</text>
</comment>
<dbReference type="PROSITE" id="PS52053">
    <property type="entry name" value="NEL"/>
    <property type="match status" value="1"/>
</dbReference>
<dbReference type="GO" id="GO:0005576">
    <property type="term" value="C:extracellular region"/>
    <property type="evidence" value="ECO:0007669"/>
    <property type="project" value="UniProtKB-UniRule"/>
</dbReference>
<feature type="domain" description="NEL" evidence="7">
    <location>
        <begin position="1155"/>
        <end position="1265"/>
    </location>
</feature>
<accession>A0A6L5C1W0</accession>
<dbReference type="InterPro" id="IPR050216">
    <property type="entry name" value="LRR_domain-containing"/>
</dbReference>
<proteinExistence type="inferred from homology"/>